<reference evidence="1" key="1">
    <citation type="journal article" date="2020" name="New Phytol.">
        <title>Comparative genomics reveals dynamic genome evolution in host specialist ectomycorrhizal fungi.</title>
        <authorList>
            <person name="Lofgren L.A."/>
            <person name="Nguyen N.H."/>
            <person name="Vilgalys R."/>
            <person name="Ruytinx J."/>
            <person name="Liao H.L."/>
            <person name="Branco S."/>
            <person name="Kuo A."/>
            <person name="LaButti K."/>
            <person name="Lipzen A."/>
            <person name="Andreopoulos W."/>
            <person name="Pangilinan J."/>
            <person name="Riley R."/>
            <person name="Hundley H."/>
            <person name="Na H."/>
            <person name="Barry K."/>
            <person name="Grigoriev I.V."/>
            <person name="Stajich J.E."/>
            <person name="Kennedy P.G."/>
        </authorList>
    </citation>
    <scope>NUCLEOTIDE SEQUENCE</scope>
    <source>
        <strain evidence="1">FC423</strain>
    </source>
</reference>
<dbReference type="RefSeq" id="XP_041285662.1">
    <property type="nucleotide sequence ID" value="XM_041440724.1"/>
</dbReference>
<dbReference type="GeneID" id="64702983"/>
<dbReference type="AlphaFoldDB" id="A0A9P7ET61"/>
<organism evidence="1 2">
    <name type="scientific">Suillus discolor</name>
    <dbReference type="NCBI Taxonomy" id="1912936"/>
    <lineage>
        <taxon>Eukaryota</taxon>
        <taxon>Fungi</taxon>
        <taxon>Dikarya</taxon>
        <taxon>Basidiomycota</taxon>
        <taxon>Agaricomycotina</taxon>
        <taxon>Agaricomycetes</taxon>
        <taxon>Agaricomycetidae</taxon>
        <taxon>Boletales</taxon>
        <taxon>Suillineae</taxon>
        <taxon>Suillaceae</taxon>
        <taxon>Suillus</taxon>
    </lineage>
</organism>
<dbReference type="EMBL" id="JABBWM010000118">
    <property type="protein sequence ID" value="KAG2088752.1"/>
    <property type="molecule type" value="Genomic_DNA"/>
</dbReference>
<evidence type="ECO:0000313" key="2">
    <source>
        <dbReference type="Proteomes" id="UP000823399"/>
    </source>
</evidence>
<protein>
    <submittedName>
        <fullName evidence="1">Uncharacterized protein</fullName>
    </submittedName>
</protein>
<accession>A0A9P7ET61</accession>
<comment type="caution">
    <text evidence="1">The sequence shown here is derived from an EMBL/GenBank/DDBJ whole genome shotgun (WGS) entry which is preliminary data.</text>
</comment>
<proteinExistence type="predicted"/>
<name>A0A9P7ET61_9AGAM</name>
<keyword evidence="2" id="KW-1185">Reference proteome</keyword>
<gene>
    <name evidence="1" type="ORF">F5147DRAFT_764666</name>
</gene>
<sequence length="158" mass="17847">MVTANGSFETSLGFPSQTVPYGRTRRHLTENEIELMTDTGIGWKNKTHVGPNHWDAVVGENVIGSHQNDSTDLNSFEVVSEDKDMLESLNWHLRAQRLTLPFSLSKIYILLTLLTIVSLRKIYTDPLCVKMKKGLVMDDPKQTVMDTSFGFPVKTSYI</sequence>
<dbReference type="OrthoDB" id="2673665at2759"/>
<dbReference type="Proteomes" id="UP000823399">
    <property type="component" value="Unassembled WGS sequence"/>
</dbReference>
<evidence type="ECO:0000313" key="1">
    <source>
        <dbReference type="EMBL" id="KAG2088752.1"/>
    </source>
</evidence>